<evidence type="ECO:0000256" key="6">
    <source>
        <dbReference type="ARBA" id="ARBA00023001"/>
    </source>
</evidence>
<proteinExistence type="inferred from homology"/>
<dbReference type="CDD" id="cd21175">
    <property type="entry name" value="LPMO_AA9"/>
    <property type="match status" value="1"/>
</dbReference>
<evidence type="ECO:0000256" key="13">
    <source>
        <dbReference type="SAM" id="MobiDB-lite"/>
    </source>
</evidence>
<gene>
    <name evidence="16" type="ORF">F5X68DRAFT_42186</name>
</gene>
<evidence type="ECO:0000256" key="4">
    <source>
        <dbReference type="ARBA" id="ARBA00022669"/>
    </source>
</evidence>
<evidence type="ECO:0000256" key="5">
    <source>
        <dbReference type="ARBA" id="ARBA00022729"/>
    </source>
</evidence>
<evidence type="ECO:0000256" key="9">
    <source>
        <dbReference type="ARBA" id="ARBA00023326"/>
    </source>
</evidence>
<dbReference type="OrthoDB" id="5985073at2759"/>
<dbReference type="Pfam" id="PF03443">
    <property type="entry name" value="AA9"/>
    <property type="match status" value="1"/>
</dbReference>
<keyword evidence="7" id="KW-1015">Disulfide bond</keyword>
<evidence type="ECO:0000256" key="8">
    <source>
        <dbReference type="ARBA" id="ARBA00023277"/>
    </source>
</evidence>
<dbReference type="GO" id="GO:0030245">
    <property type="term" value="P:cellulose catabolic process"/>
    <property type="evidence" value="ECO:0007669"/>
    <property type="project" value="UniProtKB-KW"/>
</dbReference>
<keyword evidence="3" id="KW-0964">Secreted</keyword>
<evidence type="ECO:0000256" key="3">
    <source>
        <dbReference type="ARBA" id="ARBA00022525"/>
    </source>
</evidence>
<dbReference type="Gene3D" id="2.70.50.70">
    <property type="match status" value="1"/>
</dbReference>
<dbReference type="InterPro" id="IPR005103">
    <property type="entry name" value="AA9_LPMO"/>
</dbReference>
<dbReference type="CDD" id="cd11618">
    <property type="entry name" value="ChtBD1_1"/>
    <property type="match status" value="1"/>
</dbReference>
<feature type="chain" id="PRO_5040193013" description="lytic cellulose monooxygenase (C4-dehydrogenating)" evidence="14">
    <location>
        <begin position="20"/>
        <end position="511"/>
    </location>
</feature>
<evidence type="ECO:0000256" key="7">
    <source>
        <dbReference type="ARBA" id="ARBA00023157"/>
    </source>
</evidence>
<evidence type="ECO:0000259" key="15">
    <source>
        <dbReference type="Pfam" id="PF03443"/>
    </source>
</evidence>
<keyword evidence="8" id="KW-0119">Carbohydrate metabolism</keyword>
<comment type="caution">
    <text evidence="16">The sequence shown here is derived from an EMBL/GenBank/DDBJ whole genome shotgun (WGS) entry which is preliminary data.</text>
</comment>
<feature type="compositionally biased region" description="Low complexity" evidence="13">
    <location>
        <begin position="419"/>
        <end position="449"/>
    </location>
</feature>
<comment type="similarity">
    <text evidence="10">Belongs to the polysaccharide monooxygenase AA9 family.</text>
</comment>
<organism evidence="16 17">
    <name type="scientific">Plectosphaerella plurivora</name>
    <dbReference type="NCBI Taxonomy" id="936078"/>
    <lineage>
        <taxon>Eukaryota</taxon>
        <taxon>Fungi</taxon>
        <taxon>Dikarya</taxon>
        <taxon>Ascomycota</taxon>
        <taxon>Pezizomycotina</taxon>
        <taxon>Sordariomycetes</taxon>
        <taxon>Hypocreomycetidae</taxon>
        <taxon>Glomerellales</taxon>
        <taxon>Plectosphaerellaceae</taxon>
        <taxon>Plectosphaerella</taxon>
    </lineage>
</organism>
<dbReference type="Proteomes" id="UP000770015">
    <property type="component" value="Unassembled WGS sequence"/>
</dbReference>
<dbReference type="PANTHER" id="PTHR33353">
    <property type="entry name" value="PUTATIVE (AFU_ORTHOLOGUE AFUA_1G12560)-RELATED"/>
    <property type="match status" value="1"/>
</dbReference>
<dbReference type="PANTHER" id="PTHR33353:SF32">
    <property type="entry name" value="ENDO-BETA-1,4-GLUCANASE D"/>
    <property type="match status" value="1"/>
</dbReference>
<feature type="domain" description="Auxiliary Activity family 9 catalytic" evidence="15">
    <location>
        <begin position="20"/>
        <end position="236"/>
    </location>
</feature>
<dbReference type="InterPro" id="IPR049892">
    <property type="entry name" value="AA9"/>
</dbReference>
<name>A0A9P8V1W6_9PEZI</name>
<dbReference type="EMBL" id="JAGSXJ010000027">
    <property type="protein sequence ID" value="KAH6672711.1"/>
    <property type="molecule type" value="Genomic_DNA"/>
</dbReference>
<feature type="region of interest" description="Disordered" evidence="13">
    <location>
        <begin position="350"/>
        <end position="459"/>
    </location>
</feature>
<keyword evidence="6" id="KW-0136">Cellulose degradation</keyword>
<keyword evidence="17" id="KW-1185">Reference proteome</keyword>
<evidence type="ECO:0000256" key="2">
    <source>
        <dbReference type="ARBA" id="ARBA00004613"/>
    </source>
</evidence>
<comment type="catalytic activity">
    <reaction evidence="11">
        <text>[(1-&gt;4)-beta-D-glucosyl]n+m + reduced acceptor + O2 = 4-dehydro-beta-D-glucosyl-[(1-&gt;4)-beta-D-glucosyl]n-1 + [(1-&gt;4)-beta-D-glucosyl]m + acceptor + H2O.</text>
        <dbReference type="EC" id="1.14.99.56"/>
    </reaction>
</comment>
<reference evidence="16" key="1">
    <citation type="journal article" date="2021" name="Nat. Commun.">
        <title>Genetic determinants of endophytism in the Arabidopsis root mycobiome.</title>
        <authorList>
            <person name="Mesny F."/>
            <person name="Miyauchi S."/>
            <person name="Thiergart T."/>
            <person name="Pickel B."/>
            <person name="Atanasova L."/>
            <person name="Karlsson M."/>
            <person name="Huettel B."/>
            <person name="Barry K.W."/>
            <person name="Haridas S."/>
            <person name="Chen C."/>
            <person name="Bauer D."/>
            <person name="Andreopoulos W."/>
            <person name="Pangilinan J."/>
            <person name="LaButti K."/>
            <person name="Riley R."/>
            <person name="Lipzen A."/>
            <person name="Clum A."/>
            <person name="Drula E."/>
            <person name="Henrissat B."/>
            <person name="Kohler A."/>
            <person name="Grigoriev I.V."/>
            <person name="Martin F.M."/>
            <person name="Hacquard S."/>
        </authorList>
    </citation>
    <scope>NUCLEOTIDE SEQUENCE</scope>
    <source>
        <strain evidence="16">MPI-SDFR-AT-0117</strain>
    </source>
</reference>
<dbReference type="InterPro" id="IPR036861">
    <property type="entry name" value="Endochitinase-like_sf"/>
</dbReference>
<evidence type="ECO:0000256" key="11">
    <source>
        <dbReference type="ARBA" id="ARBA00045077"/>
    </source>
</evidence>
<comment type="subcellular location">
    <subcellularLocation>
        <location evidence="2">Secreted</location>
    </subcellularLocation>
</comment>
<feature type="compositionally biased region" description="Low complexity" evidence="13">
    <location>
        <begin position="384"/>
        <end position="399"/>
    </location>
</feature>
<keyword evidence="4" id="KW-0147">Chitin-binding</keyword>
<accession>A0A9P8V1W6</accession>
<evidence type="ECO:0000256" key="12">
    <source>
        <dbReference type="ARBA" id="ARBA00047174"/>
    </source>
</evidence>
<dbReference type="GO" id="GO:0005576">
    <property type="term" value="C:extracellular region"/>
    <property type="evidence" value="ECO:0007669"/>
    <property type="project" value="UniProtKB-SubCell"/>
</dbReference>
<evidence type="ECO:0000313" key="17">
    <source>
        <dbReference type="Proteomes" id="UP000770015"/>
    </source>
</evidence>
<dbReference type="EC" id="1.14.99.56" evidence="12"/>
<keyword evidence="5 14" id="KW-0732">Signal</keyword>
<feature type="region of interest" description="Disordered" evidence="13">
    <location>
        <begin position="236"/>
        <end position="260"/>
    </location>
</feature>
<evidence type="ECO:0000256" key="10">
    <source>
        <dbReference type="ARBA" id="ARBA00044502"/>
    </source>
</evidence>
<comment type="cofactor">
    <cofactor evidence="1">
        <name>Cu(2+)</name>
        <dbReference type="ChEBI" id="CHEBI:29036"/>
    </cofactor>
</comment>
<evidence type="ECO:0000256" key="14">
    <source>
        <dbReference type="SAM" id="SignalP"/>
    </source>
</evidence>
<keyword evidence="9" id="KW-0624">Polysaccharide degradation</keyword>
<sequence length="511" mass="54054">MKFTTAMAAFLATTSLIRAHTLMVGVHINGKSQGDGTCVRMPIDSATSTSPVKGLTSKDMACGKDGEIPAAYVCPVSAGATLTFEYREWPDGRQGGAIDKSHRGPCSIWVKRVDDMFSDPAAGGGWTKIWHEGYDADAGRWCTEKLMDNKGLLSFELSSGLPKGDYLVRSELLALHQAASKDDPQYYVGCVQLHIRDGPSDDSVLSRHAVRIPGHVDGSEPGNKFDIYKRPMDQNYEIPGPEPYSPTGRPSGKPDGASDFPGAIPDDCLVKNANWCGEPLPPYSGELPCWAAVEACFARGSKCYDSTSPTGVKGCDNWNKYMCHGIQAECRAKNFKGPPEVEIPVHSVDLKGPIPSAVNKGAGSLSDSGGRSNIESDDSSAKKPAVTTPATSSPSTTRPSKNDEDDSGVVTSPVFEVFTSTSSSGPRTSASPALETGSDTGSDESGSGSKPDTDLTISPDGSCGGDSGYTCLGSRFGNCCSRFGRCGRRTRACSCHCQSAFGLCNDKTEKD</sequence>
<evidence type="ECO:0000256" key="1">
    <source>
        <dbReference type="ARBA" id="ARBA00001973"/>
    </source>
</evidence>
<protein>
    <recommendedName>
        <fullName evidence="12">lytic cellulose monooxygenase (C4-dehydrogenating)</fullName>
        <ecNumber evidence="12">1.14.99.56</ecNumber>
    </recommendedName>
</protein>
<dbReference type="GO" id="GO:0008061">
    <property type="term" value="F:chitin binding"/>
    <property type="evidence" value="ECO:0007669"/>
    <property type="project" value="UniProtKB-KW"/>
</dbReference>
<dbReference type="SUPFAM" id="SSF57016">
    <property type="entry name" value="Plant lectins/antimicrobial peptides"/>
    <property type="match status" value="1"/>
</dbReference>
<dbReference type="AlphaFoldDB" id="A0A9P8V1W6"/>
<feature type="signal peptide" evidence="14">
    <location>
        <begin position="1"/>
        <end position="19"/>
    </location>
</feature>
<evidence type="ECO:0000313" key="16">
    <source>
        <dbReference type="EMBL" id="KAH6672711.1"/>
    </source>
</evidence>